<dbReference type="EMBL" id="MLAK01000760">
    <property type="protein sequence ID" value="OHT05375.1"/>
    <property type="molecule type" value="Genomic_DNA"/>
</dbReference>
<dbReference type="InterPro" id="IPR048359">
    <property type="entry name" value="EXOC6_Sec15_N"/>
</dbReference>
<evidence type="ECO:0000259" key="3">
    <source>
        <dbReference type="Pfam" id="PF20651"/>
    </source>
</evidence>
<dbReference type="OrthoDB" id="10267033at2759"/>
<dbReference type="InterPro" id="IPR042045">
    <property type="entry name" value="EXOC6/Sec15_C_dom1"/>
</dbReference>
<dbReference type="GO" id="GO:0090522">
    <property type="term" value="P:vesicle tethering involved in exocytosis"/>
    <property type="evidence" value="ECO:0007669"/>
    <property type="project" value="InterPro"/>
</dbReference>
<dbReference type="Pfam" id="PF04091">
    <property type="entry name" value="Sec15_C"/>
    <property type="match status" value="1"/>
</dbReference>
<dbReference type="VEuPathDB" id="TrichDB:TRFO_05960"/>
<dbReference type="GO" id="GO:0016020">
    <property type="term" value="C:membrane"/>
    <property type="evidence" value="ECO:0007669"/>
    <property type="project" value="TreeGrafter"/>
</dbReference>
<dbReference type="PANTHER" id="PTHR12702">
    <property type="entry name" value="SEC15"/>
    <property type="match status" value="1"/>
</dbReference>
<dbReference type="RefSeq" id="XP_068358511.1">
    <property type="nucleotide sequence ID" value="XM_068492811.1"/>
</dbReference>
<evidence type="ECO:0000256" key="1">
    <source>
        <dbReference type="SAM" id="Coils"/>
    </source>
</evidence>
<gene>
    <name evidence="4" type="ORF">TRFO_05960</name>
</gene>
<keyword evidence="5" id="KW-1185">Reference proteome</keyword>
<sequence>MKKSDVSMTDEQASAMESRLSTDTDALVSSILTNENTTTFLDQLHAFISKKNADISLMCSEHSKTFSQSIKGAQTLGQNATDLRSQVNALQDQISNDIQEYELTLERTTRLRTDISLIDKKLAALSECQIIMQKLQNINDEIEQGNYYVAVVRILEFADYDSKIASCSAIQGLQKDVEPVIQHVEHLAEEKMKAWLTSFSDKCAKIGSAFLYGTEPQPLDLNDIYEYYLIESQLGKLDELRKFYIDRRRRQLNMLIETCNVMEFEEKTKTLFSIAAGFFITEARISGDGFNLFPQTTIDDLWNQTLLLLQSSFANPHRPGANNLASIDDLIKLSHSISWFSEKMSSCSLSCSILHEYISRYSSTFRRTLLTSSSIKIKEIIENNAQSTMTIRTPEDFKKIQKFCLADAPTEYPCEMTFVPAIPLLCEHVDELVAKWTDFSGNSNDKLLIEIYESLMTSCASQLAALGTSMSSIPTCGFMISSMNSLVKSLPYFEKSVQTFCQSSSKPNSELLRKKMMSSAETIMDHLKGLFDEFILQILDVHCIKMMEKDQPPHNFSQELVTFLGTMAEILKPVLTPEAFKTTIENIAITLSSQLAKVFATVKRVKWTPELISNASVNVMFIGNWSTLIAVPSAKQKMNGVTKMLSLLLNNQLMAITSEPAFKDKNKDIPFDAMVNILQNYSPKTKKALYVIPSNLVNSLIQKFIPFCQEPERFQGRR</sequence>
<protein>
    <recommendedName>
        <fullName evidence="6">Exocyst complex component</fullName>
    </recommendedName>
</protein>
<evidence type="ECO:0008006" key="6">
    <source>
        <dbReference type="Google" id="ProtNLM"/>
    </source>
</evidence>
<keyword evidence="1" id="KW-0175">Coiled coil</keyword>
<evidence type="ECO:0000313" key="5">
    <source>
        <dbReference type="Proteomes" id="UP000179807"/>
    </source>
</evidence>
<accession>A0A1J4K1V8</accession>
<comment type="caution">
    <text evidence="4">The sequence shown here is derived from an EMBL/GenBank/DDBJ whole genome shotgun (WGS) entry which is preliminary data.</text>
</comment>
<dbReference type="GO" id="GO:0006886">
    <property type="term" value="P:intracellular protein transport"/>
    <property type="evidence" value="ECO:0007669"/>
    <property type="project" value="InterPro"/>
</dbReference>
<dbReference type="AlphaFoldDB" id="A0A1J4K1V8"/>
<dbReference type="InterPro" id="IPR046361">
    <property type="entry name" value="EXOC6/Sec15_C"/>
</dbReference>
<evidence type="ECO:0000313" key="4">
    <source>
        <dbReference type="EMBL" id="OHT05375.1"/>
    </source>
</evidence>
<dbReference type="Gene3D" id="1.10.357.30">
    <property type="entry name" value="Exocyst complex subunit Sec15 C-terminal domain, N-terminal subdomain"/>
    <property type="match status" value="1"/>
</dbReference>
<name>A0A1J4K1V8_9EUKA</name>
<dbReference type="Proteomes" id="UP000179807">
    <property type="component" value="Unassembled WGS sequence"/>
</dbReference>
<dbReference type="Pfam" id="PF20651">
    <property type="entry name" value="EXOC6_Sec15_N"/>
    <property type="match status" value="1"/>
</dbReference>
<dbReference type="GeneID" id="94827515"/>
<proteinExistence type="predicted"/>
<evidence type="ECO:0000259" key="2">
    <source>
        <dbReference type="Pfam" id="PF04091"/>
    </source>
</evidence>
<dbReference type="PANTHER" id="PTHR12702:SF0">
    <property type="entry name" value="EXOCYST COMPLEX COMPONENT 6"/>
    <property type="match status" value="1"/>
</dbReference>
<dbReference type="InterPro" id="IPR007225">
    <property type="entry name" value="EXOC6/Sec15"/>
</dbReference>
<feature type="domain" description="Exocyst complex subunit EXOC6/Sec15 C-terminal" evidence="2">
    <location>
        <begin position="354"/>
        <end position="654"/>
    </location>
</feature>
<organism evidence="4 5">
    <name type="scientific">Tritrichomonas foetus</name>
    <dbReference type="NCBI Taxonomy" id="1144522"/>
    <lineage>
        <taxon>Eukaryota</taxon>
        <taxon>Metamonada</taxon>
        <taxon>Parabasalia</taxon>
        <taxon>Tritrichomonadida</taxon>
        <taxon>Tritrichomonadidae</taxon>
        <taxon>Tritrichomonas</taxon>
    </lineage>
</organism>
<feature type="coiled-coil region" evidence="1">
    <location>
        <begin position="73"/>
        <end position="100"/>
    </location>
</feature>
<feature type="domain" description="Exocyst complex component EXOC6/Sec15 N-terminal" evidence="3">
    <location>
        <begin position="43"/>
        <end position="210"/>
    </location>
</feature>
<dbReference type="GO" id="GO:0006893">
    <property type="term" value="P:Golgi to plasma membrane transport"/>
    <property type="evidence" value="ECO:0007669"/>
    <property type="project" value="TreeGrafter"/>
</dbReference>
<reference evidence="4" key="1">
    <citation type="submission" date="2016-10" db="EMBL/GenBank/DDBJ databases">
        <authorList>
            <person name="Benchimol M."/>
            <person name="Almeida L.G."/>
            <person name="Vasconcelos A.T."/>
            <person name="Perreira-Neves A."/>
            <person name="Rosa I.A."/>
            <person name="Tasca T."/>
            <person name="Bogo M.R."/>
            <person name="de Souza W."/>
        </authorList>
    </citation>
    <scope>NUCLEOTIDE SEQUENCE [LARGE SCALE GENOMIC DNA]</scope>
    <source>
        <strain evidence="4">K</strain>
    </source>
</reference>
<dbReference type="GO" id="GO:0000145">
    <property type="term" value="C:exocyst"/>
    <property type="evidence" value="ECO:0007669"/>
    <property type="project" value="TreeGrafter"/>
</dbReference>